<reference evidence="1 2" key="1">
    <citation type="submission" date="2022-04" db="EMBL/GenBank/DDBJ databases">
        <title>Genome sequence of soybean root-associated Caulobacter segnis RL271.</title>
        <authorList>
            <person name="Longley R."/>
            <person name="Bonito G."/>
            <person name="Trigodet F."/>
            <person name="Crosson S."/>
            <person name="Fiebig A."/>
        </authorList>
    </citation>
    <scope>NUCLEOTIDE SEQUENCE [LARGE SCALE GENOMIC DNA]</scope>
    <source>
        <strain evidence="1 2">RL271</strain>
    </source>
</reference>
<organism evidence="1 2">
    <name type="scientific">Caulobacter segnis</name>
    <dbReference type="NCBI Taxonomy" id="88688"/>
    <lineage>
        <taxon>Bacteria</taxon>
        <taxon>Pseudomonadati</taxon>
        <taxon>Pseudomonadota</taxon>
        <taxon>Alphaproteobacteria</taxon>
        <taxon>Caulobacterales</taxon>
        <taxon>Caulobacteraceae</taxon>
        <taxon>Caulobacter</taxon>
    </lineage>
</organism>
<sequence>MDTQPEDDDVLMALDPLEVVEHVLSAENLTFDRTEDGDLAFALKGDWKDYELWFAWRPEADCLQLCLSLDLRAPKSKRANAYELLALINQRVWLGHFEVWTEDGEVVFRHALALPAGERPTMAQAASMIDAAVEAADRFFPAFEFLLQGAKTPDQAMAACMFETVGQA</sequence>
<evidence type="ECO:0000313" key="1">
    <source>
        <dbReference type="EMBL" id="USQ96771.1"/>
    </source>
</evidence>
<name>A0ABY4ZXX9_9CAUL</name>
<proteinExistence type="predicted"/>
<accession>A0ABY4ZXX9</accession>
<keyword evidence="2" id="KW-1185">Reference proteome</keyword>
<evidence type="ECO:0000313" key="2">
    <source>
        <dbReference type="Proteomes" id="UP001057520"/>
    </source>
</evidence>
<dbReference type="EMBL" id="CP096040">
    <property type="protein sequence ID" value="USQ96771.1"/>
    <property type="molecule type" value="Genomic_DNA"/>
</dbReference>
<dbReference type="CDD" id="cd17033">
    <property type="entry name" value="DR1245-like"/>
    <property type="match status" value="1"/>
</dbReference>
<dbReference type="Proteomes" id="UP001057520">
    <property type="component" value="Chromosome"/>
</dbReference>
<protein>
    <submittedName>
        <fullName evidence="1">YbjN domain-containing protein</fullName>
    </submittedName>
</protein>
<dbReference type="Pfam" id="PF10722">
    <property type="entry name" value="YbjN"/>
    <property type="match status" value="1"/>
</dbReference>
<dbReference type="RefSeq" id="WP_223392991.1">
    <property type="nucleotide sequence ID" value="NZ_CP082923.1"/>
</dbReference>
<dbReference type="InterPro" id="IPR019660">
    <property type="entry name" value="Put_sensory_transdc_reg_YbjN"/>
</dbReference>
<gene>
    <name evidence="1" type="ORF">MZV50_04090</name>
</gene>